<feature type="compositionally biased region" description="Basic residues" evidence="1">
    <location>
        <begin position="112"/>
        <end position="127"/>
    </location>
</feature>
<dbReference type="STRING" id="8078.ENSFHEP00000018586"/>
<reference evidence="3" key="1">
    <citation type="submission" date="2025-05" db="UniProtKB">
        <authorList>
            <consortium name="Ensembl"/>
        </authorList>
    </citation>
    <scope>IDENTIFICATION</scope>
</reference>
<feature type="region of interest" description="Disordered" evidence="1">
    <location>
        <begin position="56"/>
        <end position="85"/>
    </location>
</feature>
<proteinExistence type="predicted"/>
<dbReference type="GeneTree" id="ENSGT01130000278999"/>
<feature type="compositionally biased region" description="Polar residues" evidence="1">
    <location>
        <begin position="132"/>
        <end position="151"/>
    </location>
</feature>
<accession>A0A3Q2PXQ2</accession>
<sequence length="161" mass="18064">MRFSLHTVICCCVFTTMVPLIRGGPGDPHGPQKKRFREWLQSHMSRDPHIQLSAAKVQTSVESSQNKDGKTPLQSASFGADKRFRRSSGCQLSTCSIHDTLDKAQNLHKPCAPKHKLGKFGYGRRRRMADNPQLTVQTERPRTSSEAPQQDSSKENPCFQA</sequence>
<evidence type="ECO:0000313" key="3">
    <source>
        <dbReference type="Ensembl" id="ENSFHEP00000018586.1"/>
    </source>
</evidence>
<keyword evidence="2" id="KW-0732">Signal</keyword>
<evidence type="ECO:0000256" key="2">
    <source>
        <dbReference type="SAM" id="SignalP"/>
    </source>
</evidence>
<dbReference type="InterPro" id="IPR021116">
    <property type="entry name" value="Calcitonin/adrenomedullin"/>
</dbReference>
<keyword evidence="4" id="KW-1185">Reference proteome</keyword>
<dbReference type="Ensembl" id="ENSFHET00000034432.1">
    <property type="protein sequence ID" value="ENSFHEP00000018582.1"/>
    <property type="gene ID" value="ENSFHEG00000020458.1"/>
</dbReference>
<dbReference type="GO" id="GO:0005179">
    <property type="term" value="F:hormone activity"/>
    <property type="evidence" value="ECO:0007669"/>
    <property type="project" value="InterPro"/>
</dbReference>
<dbReference type="Pfam" id="PF00214">
    <property type="entry name" value="Calc_CGRP_IAPP"/>
    <property type="match status" value="1"/>
</dbReference>
<name>A0A3Q2PXQ2_FUNHE</name>
<dbReference type="GO" id="GO:0005576">
    <property type="term" value="C:extracellular region"/>
    <property type="evidence" value="ECO:0007669"/>
    <property type="project" value="InterPro"/>
</dbReference>
<feature type="signal peptide" evidence="2">
    <location>
        <begin position="1"/>
        <end position="23"/>
    </location>
</feature>
<evidence type="ECO:0000313" key="4">
    <source>
        <dbReference type="Proteomes" id="UP000265000"/>
    </source>
</evidence>
<dbReference type="Ensembl" id="ENSFHET00000034436.1">
    <property type="protein sequence ID" value="ENSFHEP00000018586.1"/>
    <property type="gene ID" value="ENSFHEG00000020458.1"/>
</dbReference>
<dbReference type="Proteomes" id="UP000265000">
    <property type="component" value="Unplaced"/>
</dbReference>
<organism evidence="3 4">
    <name type="scientific">Fundulus heteroclitus</name>
    <name type="common">Killifish</name>
    <name type="synonym">Mummichog</name>
    <dbReference type="NCBI Taxonomy" id="8078"/>
    <lineage>
        <taxon>Eukaryota</taxon>
        <taxon>Metazoa</taxon>
        <taxon>Chordata</taxon>
        <taxon>Craniata</taxon>
        <taxon>Vertebrata</taxon>
        <taxon>Euteleostomi</taxon>
        <taxon>Actinopterygii</taxon>
        <taxon>Neopterygii</taxon>
        <taxon>Teleostei</taxon>
        <taxon>Neoteleostei</taxon>
        <taxon>Acanthomorphata</taxon>
        <taxon>Ovalentaria</taxon>
        <taxon>Atherinomorphae</taxon>
        <taxon>Cyprinodontiformes</taxon>
        <taxon>Fundulidae</taxon>
        <taxon>Fundulus</taxon>
    </lineage>
</organism>
<feature type="region of interest" description="Disordered" evidence="1">
    <location>
        <begin position="112"/>
        <end position="161"/>
    </location>
</feature>
<dbReference type="AlphaFoldDB" id="A0A3Q2PXQ2"/>
<evidence type="ECO:0000256" key="1">
    <source>
        <dbReference type="SAM" id="MobiDB-lite"/>
    </source>
</evidence>
<evidence type="ECO:0008006" key="5">
    <source>
        <dbReference type="Google" id="ProtNLM"/>
    </source>
</evidence>
<feature type="chain" id="PRO_5044598271" description="Adrenomedullin" evidence="2">
    <location>
        <begin position="24"/>
        <end position="161"/>
    </location>
</feature>
<protein>
    <recommendedName>
        <fullName evidence="5">Adrenomedullin</fullName>
    </recommendedName>
</protein>